<evidence type="ECO:0000259" key="12">
    <source>
        <dbReference type="Pfam" id="PF00912"/>
    </source>
</evidence>
<accession>A0A015UCE4</accession>
<dbReference type="Proteomes" id="UP000020773">
    <property type="component" value="Unassembled WGS sequence"/>
</dbReference>
<evidence type="ECO:0000313" key="14">
    <source>
        <dbReference type="Proteomes" id="UP000020773"/>
    </source>
</evidence>
<keyword evidence="5 11" id="KW-0812">Transmembrane</keyword>
<evidence type="ECO:0000313" key="13">
    <source>
        <dbReference type="EMBL" id="EXY92502.1"/>
    </source>
</evidence>
<evidence type="ECO:0000256" key="5">
    <source>
        <dbReference type="ARBA" id="ARBA00022692"/>
    </source>
</evidence>
<dbReference type="PANTHER" id="PTHR30400:SF0">
    <property type="entry name" value="BIOSYNTHETIC PEPTIDOGLYCAN TRANSGLYCOSYLASE"/>
    <property type="match status" value="1"/>
</dbReference>
<evidence type="ECO:0000256" key="1">
    <source>
        <dbReference type="ARBA" id="ARBA00022475"/>
    </source>
</evidence>
<dbReference type="AlphaFoldDB" id="A0A015UCE4"/>
<keyword evidence="2" id="KW-0997">Cell inner membrane</keyword>
<keyword evidence="10" id="KW-0961">Cell wall biogenesis/degradation</keyword>
<keyword evidence="1" id="KW-1003">Cell membrane</keyword>
<evidence type="ECO:0000256" key="2">
    <source>
        <dbReference type="ARBA" id="ARBA00022519"/>
    </source>
</evidence>
<dbReference type="InterPro" id="IPR011812">
    <property type="entry name" value="Pep_trsgly"/>
</dbReference>
<evidence type="ECO:0000256" key="4">
    <source>
        <dbReference type="ARBA" id="ARBA00022679"/>
    </source>
</evidence>
<proteinExistence type="predicted"/>
<keyword evidence="9 11" id="KW-0472">Membrane</keyword>
<evidence type="ECO:0000256" key="9">
    <source>
        <dbReference type="ARBA" id="ARBA00023136"/>
    </source>
</evidence>
<dbReference type="InterPro" id="IPR036950">
    <property type="entry name" value="PBP_transglycosylase"/>
</dbReference>
<name>A0A015UCE4_BACFG</name>
<evidence type="ECO:0000256" key="7">
    <source>
        <dbReference type="ARBA" id="ARBA00022984"/>
    </source>
</evidence>
<evidence type="ECO:0000256" key="6">
    <source>
        <dbReference type="ARBA" id="ARBA00022960"/>
    </source>
</evidence>
<evidence type="ECO:0000256" key="11">
    <source>
        <dbReference type="SAM" id="Phobius"/>
    </source>
</evidence>
<dbReference type="InterPro" id="IPR023346">
    <property type="entry name" value="Lysozyme-like_dom_sf"/>
</dbReference>
<dbReference type="EMBL" id="JGDB01000016">
    <property type="protein sequence ID" value="EXY92502.1"/>
    <property type="molecule type" value="Genomic_DNA"/>
</dbReference>
<comment type="caution">
    <text evidence="13">The sequence shown here is derived from an EMBL/GenBank/DDBJ whole genome shotgun (WGS) entry which is preliminary data.</text>
</comment>
<keyword evidence="8 11" id="KW-1133">Transmembrane helix</keyword>
<dbReference type="Pfam" id="PF00912">
    <property type="entry name" value="Transgly"/>
    <property type="match status" value="1"/>
</dbReference>
<keyword evidence="6" id="KW-0133">Cell shape</keyword>
<feature type="domain" description="Glycosyl transferase family 51" evidence="12">
    <location>
        <begin position="424"/>
        <end position="587"/>
    </location>
</feature>
<dbReference type="PATRIC" id="fig|1339316.3.peg.800"/>
<dbReference type="PANTHER" id="PTHR30400">
    <property type="entry name" value="MONOFUNCTIONAL BIOSYNTHETIC PEPTIDOGLYCAN TRANSGLYCOSYLASE"/>
    <property type="match status" value="1"/>
</dbReference>
<evidence type="ECO:0000256" key="10">
    <source>
        <dbReference type="ARBA" id="ARBA00023316"/>
    </source>
</evidence>
<reference evidence="13 14" key="1">
    <citation type="submission" date="2014-02" db="EMBL/GenBank/DDBJ databases">
        <authorList>
            <person name="Sears C."/>
            <person name="Carroll K."/>
            <person name="Sack B.R."/>
            <person name="Qadri F."/>
            <person name="Myers L.L."/>
            <person name="Chung G.-T."/>
            <person name="Escheverria P."/>
            <person name="Fraser C.M."/>
            <person name="Sadzewicz L."/>
            <person name="Shefchek K.A."/>
            <person name="Tallon L."/>
            <person name="Das S.P."/>
            <person name="Daugherty S."/>
            <person name="Mongodin E.F."/>
        </authorList>
    </citation>
    <scope>NUCLEOTIDE SEQUENCE [LARGE SCALE GENOMIC DNA]</scope>
    <source>
        <strain evidence="14">3998T(B)3</strain>
    </source>
</reference>
<keyword evidence="4" id="KW-0808">Transferase</keyword>
<dbReference type="GO" id="GO:0071555">
    <property type="term" value="P:cell wall organization"/>
    <property type="evidence" value="ECO:0007669"/>
    <property type="project" value="UniProtKB-KW"/>
</dbReference>
<dbReference type="RefSeq" id="WP_008769325.1">
    <property type="nucleotide sequence ID" value="NZ_JGDB01000016.1"/>
</dbReference>
<sequence length="640" mass="73649">MGKYRTKGSIALIITGSVLILVLAGLYLGRNGILCRTADKRILYAEQKYGLSICYEDLRMKGLNEIELKNLSIVPRNRDTLLTLHTLNMHLNFWKLIRGKIEVRNVTVDQLKASFIKADSMANYDFLFLKRKRETSSGQVQTDYAHRINRILNLFYGFLPENGTLCQIDITERKDRNFVNIHIPKLTVRQNHFRSDIEVHEDSTTQHWTTCGKVNRSSHTLKAELYAQQNNKIILPYLKRRFDADIRLDTLTYSLTKSEKNGGQVQLTGQAAVSGLEVYHKALSPETVNLDRGQVSYRILVGKESAELDSTTVIRFNQMQFHPYLKAEKKKQQWHFTAAVDKPWFPADQLFGSLPKGLFSNLEGIKTSGELAYHFFLDANFALLDSLKLESELKERNFCIVNYGVTDLGKMSEEFIYTAYENGQPVRTFPIGPSWEHFTPLDSISPLLQMSVMQSEDGAFYFHRGFLPEAMREALIQDLKVKRFARGGSTITMQLVKNVFLNRNKNIARKLEEALIVWLIETERLTSKERMYEVYLNIVEWGPLVYGVQEAATYYFKKRPSQLTAEESIFLASIIPKPKHFRNSFNNDMQLKESLEGYYRLITERLVKKGIISEVAADSIRPEINVTGEAKKDLQRDSIQ</sequence>
<dbReference type="Gene3D" id="1.10.3810.10">
    <property type="entry name" value="Biosynthetic peptidoglycan transglycosylase-like"/>
    <property type="match status" value="1"/>
</dbReference>
<dbReference type="GO" id="GO:0016763">
    <property type="term" value="F:pentosyltransferase activity"/>
    <property type="evidence" value="ECO:0007669"/>
    <property type="project" value="InterPro"/>
</dbReference>
<dbReference type="GO" id="GO:0008360">
    <property type="term" value="P:regulation of cell shape"/>
    <property type="evidence" value="ECO:0007669"/>
    <property type="project" value="UniProtKB-KW"/>
</dbReference>
<dbReference type="SUPFAM" id="SSF53955">
    <property type="entry name" value="Lysozyme-like"/>
    <property type="match status" value="1"/>
</dbReference>
<keyword evidence="7" id="KW-0573">Peptidoglycan synthesis</keyword>
<dbReference type="InterPro" id="IPR001264">
    <property type="entry name" value="Glyco_trans_51"/>
</dbReference>
<evidence type="ECO:0000256" key="3">
    <source>
        <dbReference type="ARBA" id="ARBA00022676"/>
    </source>
</evidence>
<organism evidence="13 14">
    <name type="scientific">Bacteroides fragilis str. 3998T(B)3</name>
    <dbReference type="NCBI Taxonomy" id="1339316"/>
    <lineage>
        <taxon>Bacteria</taxon>
        <taxon>Pseudomonadati</taxon>
        <taxon>Bacteroidota</taxon>
        <taxon>Bacteroidia</taxon>
        <taxon>Bacteroidales</taxon>
        <taxon>Bacteroidaceae</taxon>
        <taxon>Bacteroides</taxon>
    </lineage>
</organism>
<evidence type="ECO:0000256" key="8">
    <source>
        <dbReference type="ARBA" id="ARBA00022989"/>
    </source>
</evidence>
<feature type="transmembrane region" description="Helical" evidence="11">
    <location>
        <begin position="9"/>
        <end position="28"/>
    </location>
</feature>
<dbReference type="GO" id="GO:0016020">
    <property type="term" value="C:membrane"/>
    <property type="evidence" value="ECO:0007669"/>
    <property type="project" value="InterPro"/>
</dbReference>
<gene>
    <name evidence="13" type="ORF">M125_0818</name>
</gene>
<keyword evidence="3" id="KW-0328">Glycosyltransferase</keyword>
<dbReference type="GO" id="GO:0009252">
    <property type="term" value="P:peptidoglycan biosynthetic process"/>
    <property type="evidence" value="ECO:0007669"/>
    <property type="project" value="UniProtKB-KW"/>
</dbReference>
<protein>
    <submittedName>
        <fullName evidence="13">Transglycosylase family protein</fullName>
    </submittedName>
</protein>
<dbReference type="GO" id="GO:0009274">
    <property type="term" value="C:peptidoglycan-based cell wall"/>
    <property type="evidence" value="ECO:0007669"/>
    <property type="project" value="InterPro"/>
</dbReference>